<gene>
    <name evidence="3" type="ORF">P775_24725</name>
</gene>
<sequence>MNIGHQLSQSAARWPDKTAILFEGKSYSYAAFNALANRAANAFAAKGIRPGDRVAFLTWNLPEQVASFYGLLKMGAVPVPVNYRLASNELKFIIQNAEARMVVFDDDLADRVAQIVPDLDVLGYVNIGTARPGFATEFHEFIAPAADREPPTGAGWDDIAFIMYTSGTTGLPKGVLRSHRAEIIGAMMTAQEIGFRHTDICIHNKPLFHIAQLQLQVLPFIMLGATAIITRGFDVDETMNHVVDHRVSVLHGVPTQLVMMMQQDLSKYDLTSMRTGFFGGQNLNDETTRAAMALFSDRFLNLFGMTEALTCTGIDYKQRPDRLGSVGHELASVQMRLVKPDATDPRDIAAPGQIGQVIAKSPAVMDGYLGLPEKTAQVLKDGWYFTGDAGSLDDTGALYVHGRIDYTIKSGGENIHPSEVENVLFRHPAIRDAAVIGLPSAKWGDMVCAAIVAKDPGLTAEALDRWCRESPDLADFKRPRRYFFVPDIPSNSTGKVERNKLKAHLLDALDAPLD</sequence>
<dbReference type="Gene3D" id="3.40.50.12780">
    <property type="entry name" value="N-terminal domain of ligase-like"/>
    <property type="match status" value="1"/>
</dbReference>
<dbReference type="InterPro" id="IPR042099">
    <property type="entry name" value="ANL_N_sf"/>
</dbReference>
<dbReference type="OrthoDB" id="9803968at2"/>
<dbReference type="EMBL" id="AWWI01000170">
    <property type="protein sequence ID" value="PIL17133.1"/>
    <property type="molecule type" value="Genomic_DNA"/>
</dbReference>
<dbReference type="Pfam" id="PF13193">
    <property type="entry name" value="AMP-binding_C"/>
    <property type="match status" value="1"/>
</dbReference>
<dbReference type="InterPro" id="IPR020845">
    <property type="entry name" value="AMP-binding_CS"/>
</dbReference>
<evidence type="ECO:0000313" key="3">
    <source>
        <dbReference type="EMBL" id="PIL17133.1"/>
    </source>
</evidence>
<dbReference type="PROSITE" id="PS00455">
    <property type="entry name" value="AMP_BINDING"/>
    <property type="match status" value="1"/>
</dbReference>
<dbReference type="Gene3D" id="3.30.300.30">
    <property type="match status" value="1"/>
</dbReference>
<dbReference type="InterPro" id="IPR000873">
    <property type="entry name" value="AMP-dep_synth/lig_dom"/>
</dbReference>
<evidence type="ECO:0000313" key="4">
    <source>
        <dbReference type="Proteomes" id="UP000231259"/>
    </source>
</evidence>
<evidence type="ECO:0000259" key="2">
    <source>
        <dbReference type="Pfam" id="PF13193"/>
    </source>
</evidence>
<dbReference type="GO" id="GO:0016878">
    <property type="term" value="F:acid-thiol ligase activity"/>
    <property type="evidence" value="ECO:0007669"/>
    <property type="project" value="UniProtKB-ARBA"/>
</dbReference>
<dbReference type="Proteomes" id="UP000231259">
    <property type="component" value="Unassembled WGS sequence"/>
</dbReference>
<reference evidence="3 4" key="1">
    <citation type="submission" date="2013-09" db="EMBL/GenBank/DDBJ databases">
        <title>Genome sequencing of Phaeobacter antarcticus sp. nov. SM1211.</title>
        <authorList>
            <person name="Zhang X.-Y."/>
            <person name="Liu C."/>
            <person name="Chen X.-L."/>
            <person name="Xie B.-B."/>
            <person name="Qin Q.-L."/>
            <person name="Rong J.-C."/>
            <person name="Zhang Y.-Z."/>
        </authorList>
    </citation>
    <scope>NUCLEOTIDE SEQUENCE [LARGE SCALE GENOMIC DNA]</scope>
    <source>
        <strain evidence="3 4">SM1211</strain>
    </source>
</reference>
<dbReference type="Pfam" id="PF00501">
    <property type="entry name" value="AMP-binding"/>
    <property type="match status" value="1"/>
</dbReference>
<dbReference type="PANTHER" id="PTHR43767">
    <property type="entry name" value="LONG-CHAIN-FATTY-ACID--COA LIGASE"/>
    <property type="match status" value="1"/>
</dbReference>
<dbReference type="PANTHER" id="PTHR43767:SF1">
    <property type="entry name" value="NONRIBOSOMAL PEPTIDE SYNTHASE PES1 (EUROFUNG)-RELATED"/>
    <property type="match status" value="1"/>
</dbReference>
<name>A0A2G8R6H6_9RHOB</name>
<proteinExistence type="predicted"/>
<organism evidence="3 4">
    <name type="scientific">Puniceibacterium antarcticum</name>
    <dbReference type="NCBI Taxonomy" id="1206336"/>
    <lineage>
        <taxon>Bacteria</taxon>
        <taxon>Pseudomonadati</taxon>
        <taxon>Pseudomonadota</taxon>
        <taxon>Alphaproteobacteria</taxon>
        <taxon>Rhodobacterales</taxon>
        <taxon>Paracoccaceae</taxon>
        <taxon>Puniceibacterium</taxon>
    </lineage>
</organism>
<dbReference type="SUPFAM" id="SSF56801">
    <property type="entry name" value="Acetyl-CoA synthetase-like"/>
    <property type="match status" value="1"/>
</dbReference>
<comment type="caution">
    <text evidence="3">The sequence shown here is derived from an EMBL/GenBank/DDBJ whole genome shotgun (WGS) entry which is preliminary data.</text>
</comment>
<dbReference type="AlphaFoldDB" id="A0A2G8R6H6"/>
<evidence type="ECO:0000259" key="1">
    <source>
        <dbReference type="Pfam" id="PF00501"/>
    </source>
</evidence>
<dbReference type="InterPro" id="IPR025110">
    <property type="entry name" value="AMP-bd_C"/>
</dbReference>
<feature type="domain" description="AMP-binding enzyme C-terminal" evidence="2">
    <location>
        <begin position="419"/>
        <end position="495"/>
    </location>
</feature>
<feature type="domain" description="AMP-dependent synthetase/ligase" evidence="1">
    <location>
        <begin position="8"/>
        <end position="369"/>
    </location>
</feature>
<protein>
    <recommendedName>
        <fullName evidence="5">Long-chain fatty acid--CoA ligase</fullName>
    </recommendedName>
</protein>
<dbReference type="InterPro" id="IPR045851">
    <property type="entry name" value="AMP-bd_C_sf"/>
</dbReference>
<accession>A0A2G8R6H6</accession>
<keyword evidence="4" id="KW-1185">Reference proteome</keyword>
<dbReference type="InterPro" id="IPR050237">
    <property type="entry name" value="ATP-dep_AMP-bd_enzyme"/>
</dbReference>
<dbReference type="RefSeq" id="WP_099913290.1">
    <property type="nucleotide sequence ID" value="NZ_AWWI01000170.1"/>
</dbReference>
<evidence type="ECO:0008006" key="5">
    <source>
        <dbReference type="Google" id="ProtNLM"/>
    </source>
</evidence>